<sequence length="128" mass="13351">MSVATRKSGPGPGRAPSRDNPKSGFFSLAEFSATFGIALPLALGYLGQRATGITDTIMLGRLGPEALSASGLALSVYNLILFVGFGMLFPIIVLAAHARGANRSRTVPRLIRQGLWIRGILAVTGGVI</sequence>
<evidence type="ECO:0000313" key="5">
    <source>
        <dbReference type="EMBL" id="VFJ90746.1"/>
    </source>
</evidence>
<dbReference type="GO" id="GO:0042910">
    <property type="term" value="F:xenobiotic transmembrane transporter activity"/>
    <property type="evidence" value="ECO:0007669"/>
    <property type="project" value="InterPro"/>
</dbReference>
<reference evidence="5" key="1">
    <citation type="submission" date="2019-02" db="EMBL/GenBank/DDBJ databases">
        <authorList>
            <person name="Gruber-Vodicka R. H."/>
            <person name="Seah K. B. B."/>
        </authorList>
    </citation>
    <scope>NUCLEOTIDE SEQUENCE</scope>
    <source>
        <strain evidence="6">BECK_SA2B12</strain>
        <strain evidence="4">BECK_SA2B15</strain>
        <strain evidence="5">BECK_SA2B20</strain>
    </source>
</reference>
<organism evidence="5">
    <name type="scientific">Candidatus Kentrum eta</name>
    <dbReference type="NCBI Taxonomy" id="2126337"/>
    <lineage>
        <taxon>Bacteria</taxon>
        <taxon>Pseudomonadati</taxon>
        <taxon>Pseudomonadota</taxon>
        <taxon>Gammaproteobacteria</taxon>
        <taxon>Candidatus Kentrum</taxon>
    </lineage>
</organism>
<dbReference type="InterPro" id="IPR050222">
    <property type="entry name" value="MATE_MdtK"/>
</dbReference>
<dbReference type="Pfam" id="PF01554">
    <property type="entry name" value="MatE"/>
    <property type="match status" value="1"/>
</dbReference>
<dbReference type="GO" id="GO:0005886">
    <property type="term" value="C:plasma membrane"/>
    <property type="evidence" value="ECO:0007669"/>
    <property type="project" value="TreeGrafter"/>
</dbReference>
<dbReference type="EMBL" id="CAADFG010000010">
    <property type="protein sequence ID" value="VFJ88633.1"/>
    <property type="molecule type" value="Genomic_DNA"/>
</dbReference>
<keyword evidence="3" id="KW-0812">Transmembrane</keyword>
<evidence type="ECO:0000313" key="6">
    <source>
        <dbReference type="EMBL" id="VFJ96883.1"/>
    </source>
</evidence>
<accession>A0A450UDZ3</accession>
<keyword evidence="3" id="KW-0472">Membrane</keyword>
<protein>
    <submittedName>
        <fullName evidence="5">MatE protein</fullName>
    </submittedName>
</protein>
<feature type="transmembrane region" description="Helical" evidence="3">
    <location>
        <begin position="66"/>
        <end position="96"/>
    </location>
</feature>
<evidence type="ECO:0000256" key="1">
    <source>
        <dbReference type="ARBA" id="ARBA00022448"/>
    </source>
</evidence>
<name>A0A450UDZ3_9GAMM</name>
<dbReference type="PANTHER" id="PTHR43298:SF2">
    <property type="entry name" value="FMN_FAD EXPORTER YEEO-RELATED"/>
    <property type="match status" value="1"/>
</dbReference>
<dbReference type="PANTHER" id="PTHR43298">
    <property type="entry name" value="MULTIDRUG RESISTANCE PROTEIN NORM-RELATED"/>
    <property type="match status" value="1"/>
</dbReference>
<evidence type="ECO:0000256" key="3">
    <source>
        <dbReference type="SAM" id="Phobius"/>
    </source>
</evidence>
<dbReference type="GO" id="GO:0015297">
    <property type="term" value="F:antiporter activity"/>
    <property type="evidence" value="ECO:0007669"/>
    <property type="project" value="InterPro"/>
</dbReference>
<dbReference type="AlphaFoldDB" id="A0A450UDZ3"/>
<keyword evidence="1" id="KW-0813">Transport</keyword>
<proteinExistence type="predicted"/>
<gene>
    <name evidence="4" type="ORF">BECKH772A_GA0070896_1001022</name>
    <name evidence="5" type="ORF">BECKH772B_GA0070898_1001122</name>
    <name evidence="6" type="ORF">BECKH772C_GA0070978_1000922</name>
</gene>
<feature type="transmembrane region" description="Helical" evidence="3">
    <location>
        <begin position="24"/>
        <end position="46"/>
    </location>
</feature>
<dbReference type="InterPro" id="IPR002528">
    <property type="entry name" value="MATE_fam"/>
</dbReference>
<dbReference type="EMBL" id="CAADFI010000011">
    <property type="protein sequence ID" value="VFJ90746.1"/>
    <property type="molecule type" value="Genomic_DNA"/>
</dbReference>
<keyword evidence="3" id="KW-1133">Transmembrane helix</keyword>
<evidence type="ECO:0000313" key="4">
    <source>
        <dbReference type="EMBL" id="VFJ88633.1"/>
    </source>
</evidence>
<feature type="region of interest" description="Disordered" evidence="2">
    <location>
        <begin position="1"/>
        <end position="21"/>
    </location>
</feature>
<dbReference type="EMBL" id="CAADFJ010000009">
    <property type="protein sequence ID" value="VFJ96883.1"/>
    <property type="molecule type" value="Genomic_DNA"/>
</dbReference>
<evidence type="ECO:0000256" key="2">
    <source>
        <dbReference type="SAM" id="MobiDB-lite"/>
    </source>
</evidence>